<sequence length="336" mass="38324">MKRRQFLKNTISTTIGTGIASSALANLSLSHPITNIDSKDIDARSNLEQEGLLNFVAIGDWGRNGADHQLQVAKQMGDWVTNHPNDFIVSTGDNFYPSGVISEHDPLWHYSFENVYTDFALQWDWYPILGNHDYKSDPDAQVRYTKISRRWKMPARYYSKTFNLKGKGKVLIAFIDTNPMIPEFYKNSEYGPHVAGQYPEKQLEWLDKLLSTQDPDIKWKIVVGHHPIYTVGPRTNNYDTLAVRKVLEEVLQKNKVDVYLSGHDHSLQHIKVENMHFHQFVSGSGSEATPVKAGLEITNFAASDYGFMYFAIDDKCISAKVINHQGIKLYDTTIHK</sequence>
<dbReference type="Gene3D" id="3.60.21.10">
    <property type="match status" value="1"/>
</dbReference>
<evidence type="ECO:0000256" key="3">
    <source>
        <dbReference type="ARBA" id="ARBA00022729"/>
    </source>
</evidence>
<comment type="caution">
    <text evidence="7">The sequence shown here is derived from an EMBL/GenBank/DDBJ whole genome shotgun (WGS) entry which is preliminary data.</text>
</comment>
<dbReference type="Pfam" id="PF00149">
    <property type="entry name" value="Metallophos"/>
    <property type="match status" value="1"/>
</dbReference>
<keyword evidence="8" id="KW-1185">Reference proteome</keyword>
<proteinExistence type="predicted"/>
<gene>
    <name evidence="7" type="ORF">H8B04_04135</name>
</gene>
<dbReference type="EMBL" id="JACOIJ010000005">
    <property type="protein sequence ID" value="MBD1428766.1"/>
    <property type="molecule type" value="Genomic_DNA"/>
</dbReference>
<comment type="catalytic activity">
    <reaction evidence="1 5">
        <text>a phosphate monoester + H2O = an alcohol + phosphate</text>
        <dbReference type="Rhea" id="RHEA:15017"/>
        <dbReference type="ChEBI" id="CHEBI:15377"/>
        <dbReference type="ChEBI" id="CHEBI:30879"/>
        <dbReference type="ChEBI" id="CHEBI:43474"/>
        <dbReference type="ChEBI" id="CHEBI:67140"/>
        <dbReference type="EC" id="3.1.3.2"/>
    </reaction>
</comment>
<organism evidence="7 8">
    <name type="scientific">Sphingobacterium litopenaei</name>
    <dbReference type="NCBI Taxonomy" id="2763500"/>
    <lineage>
        <taxon>Bacteria</taxon>
        <taxon>Pseudomonadati</taxon>
        <taxon>Bacteroidota</taxon>
        <taxon>Sphingobacteriia</taxon>
        <taxon>Sphingobacteriales</taxon>
        <taxon>Sphingobacteriaceae</taxon>
        <taxon>Sphingobacterium</taxon>
    </lineage>
</organism>
<evidence type="ECO:0000313" key="8">
    <source>
        <dbReference type="Proteomes" id="UP000651271"/>
    </source>
</evidence>
<dbReference type="PIRSF" id="PIRSF000898">
    <property type="entry name" value="Acid_Ptase_5"/>
    <property type="match status" value="1"/>
</dbReference>
<dbReference type="InterPro" id="IPR051558">
    <property type="entry name" value="Metallophosphoesterase_PAP"/>
</dbReference>
<evidence type="ECO:0000256" key="1">
    <source>
        <dbReference type="ARBA" id="ARBA00000032"/>
    </source>
</evidence>
<feature type="domain" description="Calcineurin-like phosphoesterase" evidence="6">
    <location>
        <begin position="54"/>
        <end position="266"/>
    </location>
</feature>
<keyword evidence="4 5" id="KW-0378">Hydrolase</keyword>
<evidence type="ECO:0000256" key="5">
    <source>
        <dbReference type="PIRNR" id="PIRNR000898"/>
    </source>
</evidence>
<evidence type="ECO:0000259" key="6">
    <source>
        <dbReference type="Pfam" id="PF00149"/>
    </source>
</evidence>
<dbReference type="InterPro" id="IPR029052">
    <property type="entry name" value="Metallo-depent_PP-like"/>
</dbReference>
<evidence type="ECO:0000256" key="2">
    <source>
        <dbReference type="ARBA" id="ARBA00012646"/>
    </source>
</evidence>
<dbReference type="Proteomes" id="UP000651271">
    <property type="component" value="Unassembled WGS sequence"/>
</dbReference>
<keyword evidence="3" id="KW-0732">Signal</keyword>
<dbReference type="InterPro" id="IPR004843">
    <property type="entry name" value="Calcineurin-like_PHP"/>
</dbReference>
<evidence type="ECO:0000313" key="7">
    <source>
        <dbReference type="EMBL" id="MBD1428766.1"/>
    </source>
</evidence>
<protein>
    <recommendedName>
        <fullName evidence="2 5">acid phosphatase</fullName>
        <ecNumber evidence="2 5">3.1.3.2</ecNumber>
    </recommendedName>
</protein>
<accession>A0ABR7YBU0</accession>
<name>A0ABR7YBU0_9SPHI</name>
<dbReference type="InterPro" id="IPR024927">
    <property type="entry name" value="Acid_PPase"/>
</dbReference>
<keyword evidence="5" id="KW-0408">Iron</keyword>
<evidence type="ECO:0000256" key="4">
    <source>
        <dbReference type="ARBA" id="ARBA00022801"/>
    </source>
</evidence>
<reference evidence="7 8" key="1">
    <citation type="submission" date="2020-08" db="EMBL/GenBank/DDBJ databases">
        <title>Sphingobacterium sp. DN04309 isolated from aquaculture water.</title>
        <authorList>
            <person name="Zhang M."/>
        </authorList>
    </citation>
    <scope>NUCLEOTIDE SEQUENCE [LARGE SCALE GENOMIC DNA]</scope>
    <source>
        <strain evidence="7 8">DN04309</strain>
    </source>
</reference>
<dbReference type="SUPFAM" id="SSF56300">
    <property type="entry name" value="Metallo-dependent phosphatases"/>
    <property type="match status" value="1"/>
</dbReference>
<dbReference type="RefSeq" id="WP_190301536.1">
    <property type="nucleotide sequence ID" value="NZ_JACOIJ010000005.1"/>
</dbReference>
<dbReference type="EC" id="3.1.3.2" evidence="2 5"/>
<dbReference type="PANTHER" id="PTHR10161">
    <property type="entry name" value="TARTRATE-RESISTANT ACID PHOSPHATASE TYPE 5"/>
    <property type="match status" value="1"/>
</dbReference>
<dbReference type="PANTHER" id="PTHR10161:SF14">
    <property type="entry name" value="TARTRATE-RESISTANT ACID PHOSPHATASE TYPE 5"/>
    <property type="match status" value="1"/>
</dbReference>